<dbReference type="PANTHER" id="PTHR33133:SF3">
    <property type="entry name" value="TRANSMEMBRANE PROTEIN"/>
    <property type="match status" value="1"/>
</dbReference>
<accession>A0ABD1GBZ4</accession>
<keyword evidence="3" id="KW-1185">Reference proteome</keyword>
<feature type="transmembrane region" description="Helical" evidence="1">
    <location>
        <begin position="170"/>
        <end position="200"/>
    </location>
</feature>
<protein>
    <submittedName>
        <fullName evidence="2">Uncharacterized protein</fullName>
    </submittedName>
</protein>
<keyword evidence="1" id="KW-0812">Transmembrane</keyword>
<feature type="transmembrane region" description="Helical" evidence="1">
    <location>
        <begin position="83"/>
        <end position="104"/>
    </location>
</feature>
<dbReference type="EMBL" id="JBEAFC010000009">
    <property type="protein sequence ID" value="KAL1541648.1"/>
    <property type="molecule type" value="Genomic_DNA"/>
</dbReference>
<organism evidence="2 3">
    <name type="scientific">Salvia divinorum</name>
    <name type="common">Maria pastora</name>
    <name type="synonym">Diviner's sage</name>
    <dbReference type="NCBI Taxonomy" id="28513"/>
    <lineage>
        <taxon>Eukaryota</taxon>
        <taxon>Viridiplantae</taxon>
        <taxon>Streptophyta</taxon>
        <taxon>Embryophyta</taxon>
        <taxon>Tracheophyta</taxon>
        <taxon>Spermatophyta</taxon>
        <taxon>Magnoliopsida</taxon>
        <taxon>eudicotyledons</taxon>
        <taxon>Gunneridae</taxon>
        <taxon>Pentapetalae</taxon>
        <taxon>asterids</taxon>
        <taxon>lamiids</taxon>
        <taxon>Lamiales</taxon>
        <taxon>Lamiaceae</taxon>
        <taxon>Nepetoideae</taxon>
        <taxon>Mentheae</taxon>
        <taxon>Salviinae</taxon>
        <taxon>Salvia</taxon>
        <taxon>Salvia subgen. Calosphace</taxon>
    </lineage>
</organism>
<name>A0ABD1GBZ4_SALDI</name>
<reference evidence="2 3" key="1">
    <citation type="submission" date="2024-06" db="EMBL/GenBank/DDBJ databases">
        <title>A chromosome level genome sequence of Diviner's sage (Salvia divinorum).</title>
        <authorList>
            <person name="Ford S.A."/>
            <person name="Ro D.-K."/>
            <person name="Ness R.W."/>
            <person name="Phillips M.A."/>
        </authorList>
    </citation>
    <scope>NUCLEOTIDE SEQUENCE [LARGE SCALE GENOMIC DNA]</scope>
    <source>
        <strain evidence="2">SAF-2024a</strain>
        <tissue evidence="2">Leaf</tissue>
    </source>
</reference>
<gene>
    <name evidence="2" type="ORF">AAHA92_25845</name>
</gene>
<dbReference type="Proteomes" id="UP001567538">
    <property type="component" value="Unassembled WGS sequence"/>
</dbReference>
<keyword evidence="1" id="KW-1133">Transmembrane helix</keyword>
<evidence type="ECO:0000313" key="2">
    <source>
        <dbReference type="EMBL" id="KAL1541648.1"/>
    </source>
</evidence>
<dbReference type="AlphaFoldDB" id="A0ABD1GBZ4"/>
<proteinExistence type="predicted"/>
<comment type="caution">
    <text evidence="2">The sequence shown here is derived from an EMBL/GenBank/DDBJ whole genome shotgun (WGS) entry which is preliminary data.</text>
</comment>
<feature type="transmembrane region" description="Helical" evidence="1">
    <location>
        <begin position="268"/>
        <end position="288"/>
    </location>
</feature>
<feature type="transmembrane region" description="Helical" evidence="1">
    <location>
        <begin position="140"/>
        <end position="158"/>
    </location>
</feature>
<sequence>MSPSRIMRKSIFTFLQNFHHLSAAPALLLLPFAASTLLSPPLVASSRLFPLLHGRLRSLFLAAGIPPQSELFAILNLKLAQTILSFAFSLPFSLSFLLLAKAAVVKRLHRNNNNKPYSLLSLIATLNRLVTTQICSSLLILSTNATCFCLLAAAFNCSDVLSLSSPRFRLLLSATGAICYSIALANAYIVCGLALIIAAADDSAGGGGLSPILEACVVIRGRTSAALSLAVPMNVALAAVEALFQYRVFNAYSHEAAVTAPMVMEAALVAYIYAVVLILDTIVGYVFLKSCREEQQDFCPQRIEFIKQVKALESVV</sequence>
<evidence type="ECO:0000256" key="1">
    <source>
        <dbReference type="SAM" id="Phobius"/>
    </source>
</evidence>
<evidence type="ECO:0000313" key="3">
    <source>
        <dbReference type="Proteomes" id="UP001567538"/>
    </source>
</evidence>
<keyword evidence="1" id="KW-0472">Membrane</keyword>
<dbReference type="PANTHER" id="PTHR33133">
    <property type="entry name" value="OS08G0107100 PROTEIN-RELATED"/>
    <property type="match status" value="1"/>
</dbReference>